<dbReference type="PROSITE" id="PS51384">
    <property type="entry name" value="FAD_FR"/>
    <property type="match status" value="1"/>
</dbReference>
<dbReference type="PANTHER" id="PTHR47354">
    <property type="entry name" value="NADH OXIDOREDUCTASE HCR"/>
    <property type="match status" value="1"/>
</dbReference>
<evidence type="ECO:0000259" key="4">
    <source>
        <dbReference type="PROSITE" id="PS51384"/>
    </source>
</evidence>
<dbReference type="Gene3D" id="3.40.50.80">
    <property type="entry name" value="Nucleotide-binding domain of ferredoxin-NADP reductase (FNR) module"/>
    <property type="match status" value="1"/>
</dbReference>
<feature type="domain" description="FAD-binding FR-type" evidence="4">
    <location>
        <begin position="150"/>
        <end position="249"/>
    </location>
</feature>
<dbReference type="InterPro" id="IPR039261">
    <property type="entry name" value="FNR_nucleotide-bd"/>
</dbReference>
<sequence length="408" mass="44207">MSSTTLETVGKLLRRRSEEFRDLVHEQLFVAELQARHLFPLQQAAAHRELAPALAWALERTSTDADGDIHIPDEVRDRMRELGIAHRRHGFPSTIYAPFAEMCTAALGELNRRTHRPVVKHLIQAAARAFAAYCASMAEAAEAADLAGEPPAQMARVREVNRATSRTSVVRLEAAPGPSFAPGQALMVTASYTPGLWRALTPAAPQNPGGFLEFHVRATEKGTATGLLARAKVGDFWTVGAAHGRTYRPDTEHELVILAFETGLAAAEALVFSLLDAPARPTTHLLVHACYPGDHYDLERLRSLAEHADWLTVHVTVAEAIDPFWLPAPGGRRREASEIGALKESPVALASSLAQHRSGTQVLLTGPVDEVGDAHAALTDYGVNPAAIHTLDFDAANSWPGVSAHHRR</sequence>
<evidence type="ECO:0000256" key="1">
    <source>
        <dbReference type="ARBA" id="ARBA00001974"/>
    </source>
</evidence>
<protein>
    <recommendedName>
        <fullName evidence="4">FAD-binding FR-type domain-containing protein</fullName>
    </recommendedName>
</protein>
<evidence type="ECO:0000313" key="6">
    <source>
        <dbReference type="Proteomes" id="UP000244989"/>
    </source>
</evidence>
<dbReference type="InterPro" id="IPR017938">
    <property type="entry name" value="Riboflavin_synthase-like_b-brl"/>
</dbReference>
<dbReference type="InterPro" id="IPR017927">
    <property type="entry name" value="FAD-bd_FR_type"/>
</dbReference>
<dbReference type="KEGG" id="cyz:C3B44_10515"/>
<keyword evidence="2" id="KW-0001">2Fe-2S</keyword>
<keyword evidence="6" id="KW-1185">Reference proteome</keyword>
<dbReference type="RefSeq" id="WP_108432318.1">
    <property type="nucleotide sequence ID" value="NZ_CP026947.1"/>
</dbReference>
<comment type="caution">
    <text evidence="5">The sequence shown here is derived from an EMBL/GenBank/DDBJ whole genome shotgun (WGS) entry which is preliminary data.</text>
</comment>
<dbReference type="SUPFAM" id="SSF63380">
    <property type="entry name" value="Riboflavin synthase domain-like"/>
    <property type="match status" value="1"/>
</dbReference>
<dbReference type="AlphaFoldDB" id="A0A2U1T4N8"/>
<organism evidence="5 6">
    <name type="scientific">Corynebacterium yudongzhengii</name>
    <dbReference type="NCBI Taxonomy" id="2080740"/>
    <lineage>
        <taxon>Bacteria</taxon>
        <taxon>Bacillati</taxon>
        <taxon>Actinomycetota</taxon>
        <taxon>Actinomycetes</taxon>
        <taxon>Mycobacteriales</taxon>
        <taxon>Corynebacteriaceae</taxon>
        <taxon>Corynebacterium</taxon>
    </lineage>
</organism>
<proteinExistence type="predicted"/>
<evidence type="ECO:0000313" key="5">
    <source>
        <dbReference type="EMBL" id="PWC00953.1"/>
    </source>
</evidence>
<dbReference type="InterPro" id="IPR050415">
    <property type="entry name" value="MRET"/>
</dbReference>
<dbReference type="EMBL" id="QEEZ01000023">
    <property type="protein sequence ID" value="PWC00953.1"/>
    <property type="molecule type" value="Genomic_DNA"/>
</dbReference>
<accession>A0A2U1T4N8</accession>
<dbReference type="GO" id="GO:0016491">
    <property type="term" value="F:oxidoreductase activity"/>
    <property type="evidence" value="ECO:0007669"/>
    <property type="project" value="InterPro"/>
</dbReference>
<name>A0A2U1T4N8_9CORY</name>
<keyword evidence="2" id="KW-0408">Iron</keyword>
<reference evidence="6" key="1">
    <citation type="submission" date="2018-04" db="EMBL/GenBank/DDBJ databases">
        <authorList>
            <person name="Liu S."/>
            <person name="Wang Z."/>
            <person name="Li J."/>
        </authorList>
    </citation>
    <scope>NUCLEOTIDE SEQUENCE [LARGE SCALE GENOMIC DNA]</scope>
    <source>
        <strain evidence="6">2189</strain>
    </source>
</reference>
<evidence type="ECO:0000256" key="3">
    <source>
        <dbReference type="ARBA" id="ARBA00023014"/>
    </source>
</evidence>
<dbReference type="Proteomes" id="UP000244989">
    <property type="component" value="Unassembled WGS sequence"/>
</dbReference>
<dbReference type="PANTHER" id="PTHR47354:SF5">
    <property type="entry name" value="PROTEIN RFBI"/>
    <property type="match status" value="1"/>
</dbReference>
<keyword evidence="2" id="KW-0479">Metal-binding</keyword>
<dbReference type="Gene3D" id="2.40.30.10">
    <property type="entry name" value="Translation factors"/>
    <property type="match status" value="1"/>
</dbReference>
<dbReference type="GO" id="GO:0051537">
    <property type="term" value="F:2 iron, 2 sulfur cluster binding"/>
    <property type="evidence" value="ECO:0007669"/>
    <property type="project" value="UniProtKB-KW"/>
</dbReference>
<dbReference type="Pfam" id="PF00970">
    <property type="entry name" value="FAD_binding_6"/>
    <property type="match status" value="1"/>
</dbReference>
<keyword evidence="3" id="KW-0411">Iron-sulfur</keyword>
<comment type="cofactor">
    <cofactor evidence="1">
        <name>FAD</name>
        <dbReference type="ChEBI" id="CHEBI:57692"/>
    </cofactor>
</comment>
<evidence type="ECO:0000256" key="2">
    <source>
        <dbReference type="ARBA" id="ARBA00022714"/>
    </source>
</evidence>
<gene>
    <name evidence="5" type="ORF">DF222_10035</name>
</gene>
<dbReference type="InterPro" id="IPR008333">
    <property type="entry name" value="Cbr1-like_FAD-bd_dom"/>
</dbReference>
<dbReference type="SUPFAM" id="SSF52343">
    <property type="entry name" value="Ferredoxin reductase-like, C-terminal NADP-linked domain"/>
    <property type="match status" value="1"/>
</dbReference>
<dbReference type="OrthoDB" id="3213438at2"/>